<sequence length="400" mass="43939">MNKKVLIFLTSILIVCNSVIVTHVANATPEESIEKGTIQIKQLDNQIIDLNGEISSLNSEISQLNIKLLENKSEINKTEDKIKSTEIKIIESKKVIEKKQDILGKRLRVMYKSNLSSNPLLVILSSENFSDAISNTQAVVKIISIDKKLINDIENEKKALDLDINNLKDKKDELKTLQTSTQDSLNEIKTKKEAQQITLDKLSAEKKKVSSIIEENENSLISHSVSIIKSSASSESAIKDAISTLKSLFPQLNTSSVKNKAQDAINDGRGILKYIQETKNKHANTNKATTTSIGNTDRGSSPAKKSYTMEATAYFDGLLTASGLKPIRNASGLSTVAVDPSVIPLGSKLYIEGYGYAIAADTGSAIKNLKIDLYMNSKSECTTFGRRNVIVSLIAYPNEW</sequence>
<dbReference type="InterPro" id="IPR057309">
    <property type="entry name" value="PcsB_CC"/>
</dbReference>
<dbReference type="PANTHER" id="PTHR39160">
    <property type="entry name" value="CELL WALL-BINDING PROTEIN YOCH"/>
    <property type="match status" value="1"/>
</dbReference>
<keyword evidence="8" id="KW-1185">Reference proteome</keyword>
<dbReference type="GO" id="GO:0019867">
    <property type="term" value="C:outer membrane"/>
    <property type="evidence" value="ECO:0007669"/>
    <property type="project" value="InterPro"/>
</dbReference>
<dbReference type="Proteomes" id="UP000254664">
    <property type="component" value="Unassembled WGS sequence"/>
</dbReference>
<evidence type="ECO:0000313" key="7">
    <source>
        <dbReference type="EMBL" id="SUY48459.1"/>
    </source>
</evidence>
<feature type="region of interest" description="Disordered" evidence="3">
    <location>
        <begin position="283"/>
        <end position="302"/>
    </location>
</feature>
<dbReference type="PANTHER" id="PTHR39160:SF6">
    <property type="entry name" value="CELL WALL-BINDING PROTEIN YOCH"/>
    <property type="match status" value="1"/>
</dbReference>
<reference evidence="7 8" key="1">
    <citation type="submission" date="2018-06" db="EMBL/GenBank/DDBJ databases">
        <authorList>
            <consortium name="Pathogen Informatics"/>
            <person name="Doyle S."/>
        </authorList>
    </citation>
    <scope>NUCLEOTIDE SEQUENCE [LARGE SCALE GENOMIC DNA]</scope>
    <source>
        <strain evidence="7 8">NCTC9836</strain>
    </source>
</reference>
<dbReference type="Gene3D" id="6.10.250.3150">
    <property type="match status" value="1"/>
</dbReference>
<dbReference type="CDD" id="cd22786">
    <property type="entry name" value="DPBB_YuiC-like"/>
    <property type="match status" value="1"/>
</dbReference>
<gene>
    <name evidence="7" type="primary">yocH_2</name>
    <name evidence="7" type="ORF">NCTC9836_02865</name>
</gene>
<dbReference type="RefSeq" id="WP_115642272.1">
    <property type="nucleotide sequence ID" value="NZ_UFWZ01000001.1"/>
</dbReference>
<dbReference type="Pfam" id="PF06725">
    <property type="entry name" value="3D"/>
    <property type="match status" value="1"/>
</dbReference>
<dbReference type="GO" id="GO:0009254">
    <property type="term" value="P:peptidoglycan turnover"/>
    <property type="evidence" value="ECO:0007669"/>
    <property type="project" value="InterPro"/>
</dbReference>
<dbReference type="InterPro" id="IPR036908">
    <property type="entry name" value="RlpA-like_sf"/>
</dbReference>
<dbReference type="SUPFAM" id="SSF50685">
    <property type="entry name" value="Barwin-like endoglucanases"/>
    <property type="match status" value="1"/>
</dbReference>
<evidence type="ECO:0000256" key="1">
    <source>
        <dbReference type="ARBA" id="ARBA00022729"/>
    </source>
</evidence>
<dbReference type="Gene3D" id="2.40.40.10">
    <property type="entry name" value="RlpA-like domain"/>
    <property type="match status" value="1"/>
</dbReference>
<dbReference type="GO" id="GO:0004553">
    <property type="term" value="F:hydrolase activity, hydrolyzing O-glycosyl compounds"/>
    <property type="evidence" value="ECO:0007669"/>
    <property type="project" value="InterPro"/>
</dbReference>
<proteinExistence type="predicted"/>
<evidence type="ECO:0000256" key="2">
    <source>
        <dbReference type="SAM" id="Coils"/>
    </source>
</evidence>
<dbReference type="EMBL" id="UFWZ01000001">
    <property type="protein sequence ID" value="SUY48459.1"/>
    <property type="molecule type" value="Genomic_DNA"/>
</dbReference>
<keyword evidence="2" id="KW-0175">Coiled coil</keyword>
<dbReference type="Pfam" id="PF24568">
    <property type="entry name" value="CC_PcsB"/>
    <property type="match status" value="1"/>
</dbReference>
<dbReference type="AlphaFoldDB" id="A0A381JBS4"/>
<feature type="chain" id="PRO_5016591180" evidence="4">
    <location>
        <begin position="28"/>
        <end position="400"/>
    </location>
</feature>
<evidence type="ECO:0000259" key="5">
    <source>
        <dbReference type="Pfam" id="PF06725"/>
    </source>
</evidence>
<feature type="signal peptide" evidence="4">
    <location>
        <begin position="1"/>
        <end position="27"/>
    </location>
</feature>
<feature type="coiled-coil region" evidence="2">
    <location>
        <begin position="150"/>
        <end position="219"/>
    </location>
</feature>
<feature type="coiled-coil region" evidence="2">
    <location>
        <begin position="33"/>
        <end position="88"/>
    </location>
</feature>
<dbReference type="InterPro" id="IPR051933">
    <property type="entry name" value="Resuscitation_pf_RpfB"/>
</dbReference>
<evidence type="ECO:0000256" key="3">
    <source>
        <dbReference type="SAM" id="MobiDB-lite"/>
    </source>
</evidence>
<feature type="domain" description="Peptidoglycan hydrolase PcsB coiled-coil" evidence="6">
    <location>
        <begin position="91"/>
        <end position="160"/>
    </location>
</feature>
<accession>A0A381JBS4</accession>
<feature type="domain" description="3D" evidence="5">
    <location>
        <begin position="334"/>
        <end position="391"/>
    </location>
</feature>
<evidence type="ECO:0000256" key="4">
    <source>
        <dbReference type="SAM" id="SignalP"/>
    </source>
</evidence>
<evidence type="ECO:0000313" key="8">
    <source>
        <dbReference type="Proteomes" id="UP000254664"/>
    </source>
</evidence>
<evidence type="ECO:0000259" key="6">
    <source>
        <dbReference type="Pfam" id="PF24568"/>
    </source>
</evidence>
<name>A0A381JBS4_9CLOT</name>
<protein>
    <submittedName>
        <fullName evidence="7">Cell wall-binding protein</fullName>
    </submittedName>
</protein>
<keyword evidence="1 4" id="KW-0732">Signal</keyword>
<dbReference type="OrthoDB" id="9798935at2"/>
<organism evidence="7 8">
    <name type="scientific">Clostridium putrefaciens</name>
    <dbReference type="NCBI Taxonomy" id="99675"/>
    <lineage>
        <taxon>Bacteria</taxon>
        <taxon>Bacillati</taxon>
        <taxon>Bacillota</taxon>
        <taxon>Clostridia</taxon>
        <taxon>Eubacteriales</taxon>
        <taxon>Clostridiaceae</taxon>
        <taxon>Clostridium</taxon>
    </lineage>
</organism>
<dbReference type="InterPro" id="IPR010611">
    <property type="entry name" value="3D_dom"/>
</dbReference>